<dbReference type="PANTHER" id="PTHR21838:SF2">
    <property type="entry name" value="COILED-COIL DOMAIN-CONTAINING PROTEIN 137"/>
    <property type="match status" value="1"/>
</dbReference>
<dbReference type="AlphaFoldDB" id="A0A811XW64"/>
<sequence length="387" mass="42863">MAAARRGGAAPVGPGGPGRPQGRQPPGKQRSAPRPGPRRWVSAPALPAHPALPGGRARRRIGGGGGGGSRVSGPALGSSLPPSWASACENPAQGRPPGRRRPRRARTPAARRPAGALASPASAPLTPPMPNLARVPPSYSRSRKEKKKVNCKPKNQDEQEIPFRLREIMRSRQEMKNATSNRKRKREAQVAFRKTLEKEAKGVEPDIAVPKFKQRKWESDKAYVQRMEQEAQHVLFLSKNQVVRQPEVQAAPKKEKSERKKAFQQRRLDKIRQRREEKAAERLEQELLRDPVKFGEVALQPPELTAQPRSSASRGQPGKKSLMLRKLLSSGGVSQPLTTSLARQRIIGEERERAVQAYRALKKRQQQGTQSPQPPHLASRKKAEMCL</sequence>
<gene>
    <name evidence="2" type="ORF">NYPRO_LOCUS1632</name>
</gene>
<feature type="compositionally biased region" description="Low complexity" evidence="1">
    <location>
        <begin position="71"/>
        <end position="87"/>
    </location>
</feature>
<feature type="region of interest" description="Disordered" evidence="1">
    <location>
        <begin position="245"/>
        <end position="285"/>
    </location>
</feature>
<feature type="compositionally biased region" description="Low complexity" evidence="1">
    <location>
        <begin position="20"/>
        <end position="30"/>
    </location>
</feature>
<feature type="compositionally biased region" description="Polar residues" evidence="1">
    <location>
        <begin position="333"/>
        <end position="342"/>
    </location>
</feature>
<name>A0A811XW64_NYCPR</name>
<keyword evidence="3" id="KW-1185">Reference proteome</keyword>
<feature type="compositionally biased region" description="Basic and acidic residues" evidence="1">
    <location>
        <begin position="252"/>
        <end position="285"/>
    </location>
</feature>
<evidence type="ECO:0000256" key="1">
    <source>
        <dbReference type="SAM" id="MobiDB-lite"/>
    </source>
</evidence>
<evidence type="ECO:0000313" key="3">
    <source>
        <dbReference type="Proteomes" id="UP000645828"/>
    </source>
</evidence>
<feature type="compositionally biased region" description="Basic residues" evidence="1">
    <location>
        <begin position="141"/>
        <end position="151"/>
    </location>
</feature>
<dbReference type="Proteomes" id="UP000645828">
    <property type="component" value="Unassembled WGS sequence"/>
</dbReference>
<dbReference type="GO" id="GO:0005634">
    <property type="term" value="C:nucleus"/>
    <property type="evidence" value="ECO:0007669"/>
    <property type="project" value="TreeGrafter"/>
</dbReference>
<comment type="caution">
    <text evidence="2">The sequence shown here is derived from an EMBL/GenBank/DDBJ whole genome shotgun (WGS) entry which is preliminary data.</text>
</comment>
<feature type="region of interest" description="Disordered" evidence="1">
    <location>
        <begin position="1"/>
        <end position="164"/>
    </location>
</feature>
<dbReference type="PANTHER" id="PTHR21838">
    <property type="entry name" value="COILED-COIL DOMAIN-CONTAINING PROTEIN 137"/>
    <property type="match status" value="1"/>
</dbReference>
<feature type="compositionally biased region" description="Low complexity" evidence="1">
    <location>
        <begin position="107"/>
        <end position="124"/>
    </location>
</feature>
<feature type="compositionally biased region" description="Basic residues" evidence="1">
    <location>
        <begin position="97"/>
        <end position="106"/>
    </location>
</feature>
<accession>A0A811XW64</accession>
<feature type="compositionally biased region" description="Low complexity" evidence="1">
    <location>
        <begin position="42"/>
        <end position="55"/>
    </location>
</feature>
<feature type="compositionally biased region" description="Basic and acidic residues" evidence="1">
    <location>
        <begin position="154"/>
        <end position="164"/>
    </location>
</feature>
<proteinExistence type="predicted"/>
<protein>
    <submittedName>
        <fullName evidence="2">(raccoon dog) hypothetical protein</fullName>
    </submittedName>
</protein>
<feature type="compositionally biased region" description="Low complexity" evidence="1">
    <location>
        <begin position="318"/>
        <end position="332"/>
    </location>
</feature>
<evidence type="ECO:0000313" key="2">
    <source>
        <dbReference type="EMBL" id="CAD7668393.1"/>
    </source>
</evidence>
<organism evidence="2 3">
    <name type="scientific">Nyctereutes procyonoides</name>
    <name type="common">Raccoon dog</name>
    <name type="synonym">Canis procyonoides</name>
    <dbReference type="NCBI Taxonomy" id="34880"/>
    <lineage>
        <taxon>Eukaryota</taxon>
        <taxon>Metazoa</taxon>
        <taxon>Chordata</taxon>
        <taxon>Craniata</taxon>
        <taxon>Vertebrata</taxon>
        <taxon>Euteleostomi</taxon>
        <taxon>Mammalia</taxon>
        <taxon>Eutheria</taxon>
        <taxon>Laurasiatheria</taxon>
        <taxon>Carnivora</taxon>
        <taxon>Caniformia</taxon>
        <taxon>Canidae</taxon>
        <taxon>Nyctereutes</taxon>
    </lineage>
</organism>
<dbReference type="InterPro" id="IPR026680">
    <property type="entry name" value="CCDC137"/>
</dbReference>
<reference evidence="2" key="1">
    <citation type="submission" date="2020-12" db="EMBL/GenBank/DDBJ databases">
        <authorList>
            <consortium name="Molecular Ecology Group"/>
        </authorList>
    </citation>
    <scope>NUCLEOTIDE SEQUENCE</scope>
    <source>
        <strain evidence="2">TBG_1078</strain>
    </source>
</reference>
<feature type="compositionally biased region" description="Low complexity" evidence="1">
    <location>
        <begin position="1"/>
        <end position="12"/>
    </location>
</feature>
<dbReference type="EMBL" id="CAJHUB010000649">
    <property type="protein sequence ID" value="CAD7668393.1"/>
    <property type="molecule type" value="Genomic_DNA"/>
</dbReference>
<feature type="region of interest" description="Disordered" evidence="1">
    <location>
        <begin position="298"/>
        <end position="387"/>
    </location>
</feature>